<dbReference type="GO" id="GO:0008242">
    <property type="term" value="F:omega peptidase activity"/>
    <property type="evidence" value="ECO:0007669"/>
    <property type="project" value="UniProtKB-EC"/>
</dbReference>
<protein>
    <recommendedName>
        <fullName evidence="8">Prolyl endopeptidase</fullName>
        <ecNumber evidence="8">3.4.21.-</ecNumber>
    </recommendedName>
</protein>
<dbReference type="Gene3D" id="3.40.50.1820">
    <property type="entry name" value="alpha/beta hydrolase"/>
    <property type="match status" value="1"/>
</dbReference>
<dbReference type="InterPro" id="IPR045550">
    <property type="entry name" value="AARE_N"/>
</dbReference>
<dbReference type="AlphaFoldDB" id="A0A6J2XHC1"/>
<dbReference type="KEGG" id="soy:115878097"/>
<comment type="catalytic activity">
    <reaction evidence="1">
        <text>Cleavage of an N-acetyl or N-formyl amino acid from the N-terminus of a polypeptide.</text>
        <dbReference type="EC" id="3.4.19.1"/>
    </reaction>
</comment>
<feature type="domain" description="Peptidase S9 prolyl oligopeptidase catalytic" evidence="10">
    <location>
        <begin position="487"/>
        <end position="701"/>
    </location>
</feature>
<dbReference type="InterPro" id="IPR002470">
    <property type="entry name" value="Peptidase_S9A"/>
</dbReference>
<keyword evidence="8" id="KW-0720">Serine protease</keyword>
<dbReference type="GO" id="GO:0005737">
    <property type="term" value="C:cytoplasm"/>
    <property type="evidence" value="ECO:0007669"/>
    <property type="project" value="UniProtKB-SubCell"/>
</dbReference>
<evidence type="ECO:0000259" key="10">
    <source>
        <dbReference type="Pfam" id="PF00326"/>
    </source>
</evidence>
<dbReference type="GeneID" id="115878097"/>
<dbReference type="PANTHER" id="PTHR42776">
    <property type="entry name" value="SERINE PEPTIDASE S9 FAMILY MEMBER"/>
    <property type="match status" value="1"/>
</dbReference>
<evidence type="ECO:0000256" key="4">
    <source>
        <dbReference type="ARBA" id="ARBA00010040"/>
    </source>
</evidence>
<keyword evidence="8" id="KW-0645">Protease</keyword>
<gene>
    <name evidence="13" type="primary">LOC115878097</name>
</gene>
<dbReference type="GO" id="GO:0006508">
    <property type="term" value="P:proteolysis"/>
    <property type="evidence" value="ECO:0007669"/>
    <property type="project" value="UniProtKB-KW"/>
</dbReference>
<dbReference type="PRINTS" id="PR00862">
    <property type="entry name" value="PROLIGOPTASE"/>
</dbReference>
<dbReference type="InParanoid" id="A0A6J2XHC1"/>
<feature type="region of interest" description="Disordered" evidence="9">
    <location>
        <begin position="150"/>
        <end position="175"/>
    </location>
</feature>
<dbReference type="RefSeq" id="XP_030750320.1">
    <property type="nucleotide sequence ID" value="XM_030894460.1"/>
</dbReference>
<evidence type="ECO:0000256" key="5">
    <source>
        <dbReference type="ARBA" id="ARBA00011881"/>
    </source>
</evidence>
<evidence type="ECO:0000256" key="9">
    <source>
        <dbReference type="SAM" id="MobiDB-lite"/>
    </source>
</evidence>
<dbReference type="SUPFAM" id="SSF82171">
    <property type="entry name" value="DPP6 N-terminal domain-like"/>
    <property type="match status" value="1"/>
</dbReference>
<evidence type="ECO:0000256" key="1">
    <source>
        <dbReference type="ARBA" id="ARBA00000721"/>
    </source>
</evidence>
<evidence type="ECO:0000256" key="8">
    <source>
        <dbReference type="RuleBase" id="RU368024"/>
    </source>
</evidence>
<evidence type="ECO:0000313" key="12">
    <source>
        <dbReference type="Proteomes" id="UP000504635"/>
    </source>
</evidence>
<keyword evidence="12" id="KW-1185">Reference proteome</keyword>
<evidence type="ECO:0000259" key="11">
    <source>
        <dbReference type="Pfam" id="PF19283"/>
    </source>
</evidence>
<keyword evidence="7 8" id="KW-0378">Hydrolase</keyword>
<dbReference type="InterPro" id="IPR029058">
    <property type="entry name" value="AB_hydrolase_fold"/>
</dbReference>
<evidence type="ECO:0000256" key="6">
    <source>
        <dbReference type="ARBA" id="ARBA00022490"/>
    </source>
</evidence>
<dbReference type="OrthoDB" id="416344at2759"/>
<reference evidence="13" key="1">
    <citation type="submission" date="2025-08" db="UniProtKB">
        <authorList>
            <consortium name="RefSeq"/>
        </authorList>
    </citation>
    <scope>IDENTIFICATION</scope>
    <source>
        <tissue evidence="13">Gonads</tissue>
    </source>
</reference>
<comment type="subunit">
    <text evidence="5">Homotetramer.</text>
</comment>
<evidence type="ECO:0000256" key="7">
    <source>
        <dbReference type="ARBA" id="ARBA00022801"/>
    </source>
</evidence>
<evidence type="ECO:0000313" key="13">
    <source>
        <dbReference type="RefSeq" id="XP_030750320.1"/>
    </source>
</evidence>
<sequence length="703" mass="78690">MSFEIDKLVKTYKSLSRVSALTTGQIQSQNIISTTWSQRNIEKGKTARFSSTILLNNNFEKIGEISPFDITTESLSQIAKSGNLKAVIRENDSKQYLEIWQSNSLIRVVDLTSLDMHGSVYTDAEFRAFEFSPDEKKLIYVAEKKNPKSEPFYKRKKSDGNGDNNDGGTAKPTTKGDEYLFEQDWGEQLVGKKRSIVVQYDIEKDTAQILEGIPENVCVAKTKYSPDGSYIVGVAYFTEPRKLGLIYCSNRRSTIFQLDFEGHYYELNLKDNSVNSPIFTPDGNSLVWLQRRAGGPHKTCMALVKTSVPLNDKSKVEIIVDIVAKEKIINNNKLFYGIYNTAFPKRPWASNNRLLLNTYQKYTINSYVIDIDTGAITELEWPNGSQIIVDTYNDVVLAVRRNFLIPDILVIGTLTPDNLVDWVEISPKVEVDLLKDLTYKYLDIVVPEESVSDFNAIYIGPKNGEDATVPLVIVPHGGPNSAFTNCFMFEVAIFLALGYAVLLINYRGSIGAGNDSIYYLAGKVGTADVQDCILAVDTALKEFPWINPEQLALRGGSYGGFLVTHLSGQYPDKFKVVVARNPVIDIASKSISSDIPDLCYVGVGESYSQVGEPNTDHLLKMRNATPIMHAHKVTAPTLLLIGSKDLRVPPSQSLEYYTRLKSNNIKVRMNLYEDSHPLGSVPNEMDSILNTIIWIDDHLKHNK</sequence>
<comment type="similarity">
    <text evidence="3 8">Belongs to the peptidase S9A family.</text>
</comment>
<proteinExistence type="inferred from homology"/>
<feature type="domain" description="Acylamino-acid-releasing enzyme N-terminal" evidence="11">
    <location>
        <begin position="28"/>
        <end position="405"/>
    </location>
</feature>
<name>A0A6J2XHC1_SITOR</name>
<comment type="similarity">
    <text evidence="4">Belongs to the peptidase S9C family.</text>
</comment>
<evidence type="ECO:0000256" key="2">
    <source>
        <dbReference type="ARBA" id="ARBA00004496"/>
    </source>
</evidence>
<keyword evidence="6" id="KW-0963">Cytoplasm</keyword>
<comment type="subcellular location">
    <subcellularLocation>
        <location evidence="2">Cytoplasm</location>
    </subcellularLocation>
</comment>
<dbReference type="GO" id="GO:0004252">
    <property type="term" value="F:serine-type endopeptidase activity"/>
    <property type="evidence" value="ECO:0007669"/>
    <property type="project" value="UniProtKB-UniRule"/>
</dbReference>
<evidence type="ECO:0000256" key="3">
    <source>
        <dbReference type="ARBA" id="ARBA00005228"/>
    </source>
</evidence>
<dbReference type="Pfam" id="PF00326">
    <property type="entry name" value="Peptidase_S9"/>
    <property type="match status" value="1"/>
</dbReference>
<dbReference type="Pfam" id="PF19283">
    <property type="entry name" value="APEH_N"/>
    <property type="match status" value="1"/>
</dbReference>
<accession>A0A6J2XHC1</accession>
<dbReference type="PANTHER" id="PTHR42776:SF4">
    <property type="entry name" value="ACYLAMINO-ACID-RELEASING ENZYME"/>
    <property type="match status" value="1"/>
</dbReference>
<organism evidence="12 13">
    <name type="scientific">Sitophilus oryzae</name>
    <name type="common">Rice weevil</name>
    <name type="synonym">Curculio oryzae</name>
    <dbReference type="NCBI Taxonomy" id="7048"/>
    <lineage>
        <taxon>Eukaryota</taxon>
        <taxon>Metazoa</taxon>
        <taxon>Ecdysozoa</taxon>
        <taxon>Arthropoda</taxon>
        <taxon>Hexapoda</taxon>
        <taxon>Insecta</taxon>
        <taxon>Pterygota</taxon>
        <taxon>Neoptera</taxon>
        <taxon>Endopterygota</taxon>
        <taxon>Coleoptera</taxon>
        <taxon>Polyphaga</taxon>
        <taxon>Cucujiformia</taxon>
        <taxon>Curculionidae</taxon>
        <taxon>Dryophthorinae</taxon>
        <taxon>Sitophilus</taxon>
    </lineage>
</organism>
<dbReference type="Proteomes" id="UP000504635">
    <property type="component" value="Unplaced"/>
</dbReference>
<dbReference type="EC" id="3.4.21.-" evidence="8"/>
<dbReference type="InterPro" id="IPR001375">
    <property type="entry name" value="Peptidase_S9_cat"/>
</dbReference>
<dbReference type="SUPFAM" id="SSF53474">
    <property type="entry name" value="alpha/beta-Hydrolases"/>
    <property type="match status" value="1"/>
</dbReference>